<dbReference type="SUPFAM" id="SSF53720">
    <property type="entry name" value="ALDH-like"/>
    <property type="match status" value="1"/>
</dbReference>
<sequence>MGSQEQRIQAFVKLGQLLRDFKFDSPSYNTQECEFRNAVQRAGSKNGWFTRENLEYAITAWGRELTEDKLRSWISAYSIPERDPRCVAVIMAGNIPMVGFHDLLCVLMTGHRALVKLSSGDTELLPALIRKLVEYEPLMEGIITVSDGIMKGFDAVIATGSDNTSRYFEYYFGNKPHIIRKNRNSVAVLTGKETPEQLKALGNDIFMYFGLGCRNVSKLFVPQGYSFESLFTSLEPFESIKNHHKYHNNYDYNKAVYLMSEFPFLDNGFLILKEDKGYASPIGTVYYETYSTLQELGGKLEAEKERIQCVVADGFSAGEVPFGRTQNPSLSDYADGVDTVEFLLKT</sequence>
<keyword evidence="1" id="KW-0521">NADP</keyword>
<protein>
    <submittedName>
        <fullName evidence="2">Acyl-CoA reductase</fullName>
    </submittedName>
</protein>
<proteinExistence type="predicted"/>
<dbReference type="Proteomes" id="UP000468443">
    <property type="component" value="Unassembled WGS sequence"/>
</dbReference>
<dbReference type="GO" id="GO:0008218">
    <property type="term" value="P:bioluminescence"/>
    <property type="evidence" value="ECO:0007669"/>
    <property type="project" value="InterPro"/>
</dbReference>
<dbReference type="RefSeq" id="WP_163693641.1">
    <property type="nucleotide sequence ID" value="NZ_FXTW01000004.1"/>
</dbReference>
<reference evidence="2 3" key="1">
    <citation type="submission" date="2020-01" db="EMBL/GenBank/DDBJ databases">
        <title>Muriicola jejuensis KCTC 22299.</title>
        <authorList>
            <person name="Wang G."/>
        </authorList>
    </citation>
    <scope>NUCLEOTIDE SEQUENCE [LARGE SCALE GENOMIC DNA]</scope>
    <source>
        <strain evidence="2 3">KCTC 22299</strain>
    </source>
</reference>
<dbReference type="InterPro" id="IPR016161">
    <property type="entry name" value="Ald_DH/histidinol_DH"/>
</dbReference>
<evidence type="ECO:0000256" key="1">
    <source>
        <dbReference type="ARBA" id="ARBA00022857"/>
    </source>
</evidence>
<dbReference type="GO" id="GO:0003995">
    <property type="term" value="F:acyl-CoA dehydrogenase activity"/>
    <property type="evidence" value="ECO:0007669"/>
    <property type="project" value="InterPro"/>
</dbReference>
<dbReference type="InterPro" id="IPR008670">
    <property type="entry name" value="CoA_reduct_LuxC"/>
</dbReference>
<name>A0A6P0UD63_9FLAO</name>
<dbReference type="EMBL" id="JAABOP010000003">
    <property type="protein sequence ID" value="NER11195.1"/>
    <property type="molecule type" value="Genomic_DNA"/>
</dbReference>
<gene>
    <name evidence="2" type="ORF">GWK09_11745</name>
</gene>
<organism evidence="2 3">
    <name type="scientific">Muriicola jejuensis</name>
    <dbReference type="NCBI Taxonomy" id="504488"/>
    <lineage>
        <taxon>Bacteria</taxon>
        <taxon>Pseudomonadati</taxon>
        <taxon>Bacteroidota</taxon>
        <taxon>Flavobacteriia</taxon>
        <taxon>Flavobacteriales</taxon>
        <taxon>Flavobacteriaceae</taxon>
        <taxon>Muriicola</taxon>
    </lineage>
</organism>
<evidence type="ECO:0000313" key="3">
    <source>
        <dbReference type="Proteomes" id="UP000468443"/>
    </source>
</evidence>
<accession>A0A6P0UD63</accession>
<evidence type="ECO:0000313" key="2">
    <source>
        <dbReference type="EMBL" id="NER11195.1"/>
    </source>
</evidence>
<keyword evidence="3" id="KW-1185">Reference proteome</keyword>
<comment type="caution">
    <text evidence="2">The sequence shown here is derived from an EMBL/GenBank/DDBJ whole genome shotgun (WGS) entry which is preliminary data.</text>
</comment>
<dbReference type="Pfam" id="PF05893">
    <property type="entry name" value="LuxC"/>
    <property type="match status" value="1"/>
</dbReference>
<dbReference type="AlphaFoldDB" id="A0A6P0UD63"/>